<sequence>MAVFRNEPEEWQRLDWAILQNGYACLYSRQEFLLIDVMWFRKERYRVIEFDCAKWANDAAMHDELKQKLRFRDTYKSDFASLKESLREIDITGKGTVLLLHHFDSVDKETAQILLDILARASQWHLLMGERLLTLLQVDNPDTAYEPVGARPVLWNPHEWLGLPG</sequence>
<organism evidence="3 4">
    <name type="scientific">Pontibacter saemangeumensis</name>
    <dbReference type="NCBI Taxonomy" id="1084525"/>
    <lineage>
        <taxon>Bacteria</taxon>
        <taxon>Pseudomonadati</taxon>
        <taxon>Bacteroidota</taxon>
        <taxon>Cytophagia</taxon>
        <taxon>Cytophagales</taxon>
        <taxon>Hymenobacteraceae</taxon>
        <taxon>Pontibacter</taxon>
    </lineage>
</organism>
<evidence type="ECO:0000313" key="3">
    <source>
        <dbReference type="EMBL" id="GAA4441910.1"/>
    </source>
</evidence>
<feature type="domain" description="Barstar (barnase inhibitor)" evidence="2">
    <location>
        <begin position="46"/>
        <end position="124"/>
    </location>
</feature>
<evidence type="ECO:0000259" key="2">
    <source>
        <dbReference type="Pfam" id="PF01337"/>
    </source>
</evidence>
<accession>A0ABP8M3N2</accession>
<reference evidence="4" key="1">
    <citation type="journal article" date="2019" name="Int. J. Syst. Evol. Microbiol.">
        <title>The Global Catalogue of Microorganisms (GCM) 10K type strain sequencing project: providing services to taxonomists for standard genome sequencing and annotation.</title>
        <authorList>
            <consortium name="The Broad Institute Genomics Platform"/>
            <consortium name="The Broad Institute Genome Sequencing Center for Infectious Disease"/>
            <person name="Wu L."/>
            <person name="Ma J."/>
        </authorList>
    </citation>
    <scope>NUCLEOTIDE SEQUENCE [LARGE SCALE GENOMIC DNA]</scope>
    <source>
        <strain evidence="4">JCM 17926</strain>
    </source>
</reference>
<dbReference type="SUPFAM" id="SSF52038">
    <property type="entry name" value="Barstar-related"/>
    <property type="match status" value="1"/>
</dbReference>
<gene>
    <name evidence="3" type="ORF">GCM10023188_41010</name>
</gene>
<dbReference type="Gene3D" id="3.30.370.10">
    <property type="entry name" value="Barstar-like"/>
    <property type="match status" value="1"/>
</dbReference>
<dbReference type="RefSeq" id="WP_345161850.1">
    <property type="nucleotide sequence ID" value="NZ_BAABHC010000029.1"/>
</dbReference>
<comment type="similarity">
    <text evidence="1">Belongs to the barstar family.</text>
</comment>
<evidence type="ECO:0000313" key="4">
    <source>
        <dbReference type="Proteomes" id="UP001500552"/>
    </source>
</evidence>
<dbReference type="InterPro" id="IPR000468">
    <property type="entry name" value="Barstar"/>
</dbReference>
<dbReference type="Pfam" id="PF01337">
    <property type="entry name" value="Barstar"/>
    <property type="match status" value="1"/>
</dbReference>
<dbReference type="EMBL" id="BAABHC010000029">
    <property type="protein sequence ID" value="GAA4441910.1"/>
    <property type="molecule type" value="Genomic_DNA"/>
</dbReference>
<comment type="caution">
    <text evidence="3">The sequence shown here is derived from an EMBL/GenBank/DDBJ whole genome shotgun (WGS) entry which is preliminary data.</text>
</comment>
<name>A0ABP8M3N2_9BACT</name>
<dbReference type="Proteomes" id="UP001500552">
    <property type="component" value="Unassembled WGS sequence"/>
</dbReference>
<keyword evidence="4" id="KW-1185">Reference proteome</keyword>
<evidence type="ECO:0000256" key="1">
    <source>
        <dbReference type="ARBA" id="ARBA00006845"/>
    </source>
</evidence>
<protein>
    <recommendedName>
        <fullName evidence="2">Barstar (barnase inhibitor) domain-containing protein</fullName>
    </recommendedName>
</protein>
<dbReference type="InterPro" id="IPR035905">
    <property type="entry name" value="Barstar-like_sf"/>
</dbReference>
<proteinExistence type="inferred from homology"/>